<reference evidence="1 2" key="2">
    <citation type="journal article" date="2010" name="Stand. Genomic Sci.">
        <title>Complete genome sequence of Chitinophaga pinensis type strain (UQM 2034).</title>
        <authorList>
            <person name="Glavina Del Rio T."/>
            <person name="Abt B."/>
            <person name="Spring S."/>
            <person name="Lapidus A."/>
            <person name="Nolan M."/>
            <person name="Tice H."/>
            <person name="Copeland A."/>
            <person name="Cheng J.F."/>
            <person name="Chen F."/>
            <person name="Bruce D."/>
            <person name="Goodwin L."/>
            <person name="Pitluck S."/>
            <person name="Ivanova N."/>
            <person name="Mavromatis K."/>
            <person name="Mikhailova N."/>
            <person name="Pati A."/>
            <person name="Chen A."/>
            <person name="Palaniappan K."/>
            <person name="Land M."/>
            <person name="Hauser L."/>
            <person name="Chang Y.J."/>
            <person name="Jeffries C.D."/>
            <person name="Chain P."/>
            <person name="Saunders E."/>
            <person name="Detter J.C."/>
            <person name="Brettin T."/>
            <person name="Rohde M."/>
            <person name="Goker M."/>
            <person name="Bristow J."/>
            <person name="Eisen J.A."/>
            <person name="Markowitz V."/>
            <person name="Hugenholtz P."/>
            <person name="Kyrpides N.C."/>
            <person name="Klenk H.P."/>
            <person name="Lucas S."/>
        </authorList>
    </citation>
    <scope>NUCLEOTIDE SEQUENCE [LARGE SCALE GENOMIC DNA]</scope>
    <source>
        <strain evidence="2">ATCC 43595 / DSM 2588 / LMG 13176 / NBRC 15968 / NCIMB 11800 / UQM 2034</strain>
    </source>
</reference>
<dbReference type="EMBL" id="CP001699">
    <property type="protein sequence ID" value="ACU57982.1"/>
    <property type="molecule type" value="Genomic_DNA"/>
</dbReference>
<evidence type="ECO:0000313" key="2">
    <source>
        <dbReference type="Proteomes" id="UP000002215"/>
    </source>
</evidence>
<accession>A0A979GM79</accession>
<reference evidence="2" key="1">
    <citation type="submission" date="2009-08" db="EMBL/GenBank/DDBJ databases">
        <title>The complete genome of Chitinophaga pinensis DSM 2588.</title>
        <authorList>
            <consortium name="US DOE Joint Genome Institute (JGI-PGF)"/>
            <person name="Lucas S."/>
            <person name="Copeland A."/>
            <person name="Lapidus A."/>
            <person name="Glavina del Rio T."/>
            <person name="Dalin E."/>
            <person name="Tice H."/>
            <person name="Bruce D."/>
            <person name="Goodwin L."/>
            <person name="Pitluck S."/>
            <person name="Kyrpides N."/>
            <person name="Mavromatis K."/>
            <person name="Ivanova N."/>
            <person name="Mikhailova N."/>
            <person name="Sims D."/>
            <person name="Meinche L."/>
            <person name="Brettin T."/>
            <person name="Detter J.C."/>
            <person name="Han C."/>
            <person name="Larimer F."/>
            <person name="Land M."/>
            <person name="Hauser L."/>
            <person name="Markowitz V."/>
            <person name="Cheng J.-F."/>
            <person name="Hugenholtz P."/>
            <person name="Woyke T."/>
            <person name="Wu D."/>
            <person name="Spring S."/>
            <person name="Klenk H.-P."/>
            <person name="Eisen J.A."/>
        </authorList>
    </citation>
    <scope>NUCLEOTIDE SEQUENCE [LARGE SCALE GENOMIC DNA]</scope>
    <source>
        <strain evidence="2">ATCC 43595 / DSM 2588 / LMG 13176 / NBRC 15968 / NCIMB 11800 / UQM 2034</strain>
    </source>
</reference>
<evidence type="ECO:0000313" key="1">
    <source>
        <dbReference type="EMBL" id="ACU57982.1"/>
    </source>
</evidence>
<name>A0A979GM79_CHIPD</name>
<gene>
    <name evidence="1" type="ordered locus">Cpin_0484</name>
</gene>
<dbReference type="KEGG" id="cpi:Cpin_0484"/>
<dbReference type="Proteomes" id="UP000002215">
    <property type="component" value="Chromosome"/>
</dbReference>
<sequence>MSLSSETWPLVSPISPVGPFTNEPLTLNDPKVVKGNFRNFAVVILVGFNFLNSFPLETHYLFKVSTYPSDSLSHTIKQDNKCND</sequence>
<protein>
    <submittedName>
        <fullName evidence="1">Uncharacterized protein</fullName>
    </submittedName>
</protein>
<dbReference type="AlphaFoldDB" id="A0A979GM79"/>
<proteinExistence type="predicted"/>
<organism evidence="1 2">
    <name type="scientific">Chitinophaga pinensis (strain ATCC 43595 / DSM 2588 / LMG 13176 / NBRC 15968 / NCIMB 11800 / UQM 2034)</name>
    <dbReference type="NCBI Taxonomy" id="485918"/>
    <lineage>
        <taxon>Bacteria</taxon>
        <taxon>Pseudomonadati</taxon>
        <taxon>Bacteroidota</taxon>
        <taxon>Chitinophagia</taxon>
        <taxon>Chitinophagales</taxon>
        <taxon>Chitinophagaceae</taxon>
        <taxon>Chitinophaga</taxon>
    </lineage>
</organism>